<dbReference type="Bgee" id="ENSORLG00000022221">
    <property type="expression patterns" value="Expressed in sexually immature organism and 1 other cell type or tissue"/>
</dbReference>
<reference evidence="2 3" key="1">
    <citation type="journal article" date="2007" name="Nature">
        <title>The medaka draft genome and insights into vertebrate genome evolution.</title>
        <authorList>
            <person name="Kasahara M."/>
            <person name="Naruse K."/>
            <person name="Sasaki S."/>
            <person name="Nakatani Y."/>
            <person name="Qu W."/>
            <person name="Ahsan B."/>
            <person name="Yamada T."/>
            <person name="Nagayasu Y."/>
            <person name="Doi K."/>
            <person name="Kasai Y."/>
            <person name="Jindo T."/>
            <person name="Kobayashi D."/>
            <person name="Shimada A."/>
            <person name="Toyoda A."/>
            <person name="Kuroki Y."/>
            <person name="Fujiyama A."/>
            <person name="Sasaki T."/>
            <person name="Shimizu A."/>
            <person name="Asakawa S."/>
            <person name="Shimizu N."/>
            <person name="Hashimoto S."/>
            <person name="Yang J."/>
            <person name="Lee Y."/>
            <person name="Matsushima K."/>
            <person name="Sugano S."/>
            <person name="Sakaizumi M."/>
            <person name="Narita T."/>
            <person name="Ohishi K."/>
            <person name="Haga S."/>
            <person name="Ohta F."/>
            <person name="Nomoto H."/>
            <person name="Nogata K."/>
            <person name="Morishita T."/>
            <person name="Endo T."/>
            <person name="Shin-I T."/>
            <person name="Takeda H."/>
            <person name="Morishita S."/>
            <person name="Kohara Y."/>
        </authorList>
    </citation>
    <scope>NUCLEOTIDE SEQUENCE [LARGE SCALE GENOMIC DNA]</scope>
    <source>
        <strain evidence="2 3">Hd-rR</strain>
    </source>
</reference>
<reference evidence="2" key="2">
    <citation type="submission" date="2025-08" db="UniProtKB">
        <authorList>
            <consortium name="Ensembl"/>
        </authorList>
    </citation>
    <scope>IDENTIFICATION</scope>
    <source>
        <strain evidence="2">Hd-rR</strain>
    </source>
</reference>
<sequence length="374" mass="43356">MTALFFYFYKAFDTIEHQFIFNSLKLFGFGDFFCNAVRTLYSNGNSSIKMRHGSTPRFDLKPGIRQGCPISPYLFLLCTQILSNHICSSNVQGITIAGKELIISQLADDTTLFLKNSSQIPLILDVINIFSQTSGLTLNLNKCELLAIKDCSVDVICSIPVKQEIKYLGIHINKNQKQRCSSNFTPIIQKTKKKLNQWLQRDLSLRGRVLLTKAEGISRLTYVAICLHLDNNICKEIDRTLLNFIWKNRTHYIRKSVFMNDYESGGLNFLDFNSLNNTFKINWAKILLKNPTSIWNIIPFQIFSRFGGFTFILNCHYNVEKLSSFHKQVLLAWNLIYKHNFSPHKYIIWNNRDILYKNTSLYLETWIQNGILLV</sequence>
<dbReference type="SUPFAM" id="SSF56672">
    <property type="entry name" value="DNA/RNA polymerases"/>
    <property type="match status" value="1"/>
</dbReference>
<evidence type="ECO:0000259" key="1">
    <source>
        <dbReference type="PROSITE" id="PS50878"/>
    </source>
</evidence>
<proteinExistence type="predicted"/>
<keyword evidence="3" id="KW-1185">Reference proteome</keyword>
<evidence type="ECO:0000313" key="2">
    <source>
        <dbReference type="Ensembl" id="ENSORLP00000030122.1"/>
    </source>
</evidence>
<dbReference type="InterPro" id="IPR043502">
    <property type="entry name" value="DNA/RNA_pol_sf"/>
</dbReference>
<dbReference type="GeneTree" id="ENSGT00940000163737"/>
<dbReference type="PANTHER" id="PTHR31635:SF196">
    <property type="entry name" value="REVERSE TRANSCRIPTASE DOMAIN-CONTAINING PROTEIN-RELATED"/>
    <property type="match status" value="1"/>
</dbReference>
<dbReference type="InterPro" id="IPR000477">
    <property type="entry name" value="RT_dom"/>
</dbReference>
<protein>
    <recommendedName>
        <fullName evidence="1">Reverse transcriptase domain-containing protein</fullName>
    </recommendedName>
</protein>
<evidence type="ECO:0000313" key="3">
    <source>
        <dbReference type="Proteomes" id="UP000001038"/>
    </source>
</evidence>
<dbReference type="PROSITE" id="PS50878">
    <property type="entry name" value="RT_POL"/>
    <property type="match status" value="1"/>
</dbReference>
<organism evidence="2 3">
    <name type="scientific">Oryzias latipes</name>
    <name type="common">Japanese rice fish</name>
    <name type="synonym">Japanese killifish</name>
    <dbReference type="NCBI Taxonomy" id="8090"/>
    <lineage>
        <taxon>Eukaryota</taxon>
        <taxon>Metazoa</taxon>
        <taxon>Chordata</taxon>
        <taxon>Craniata</taxon>
        <taxon>Vertebrata</taxon>
        <taxon>Euteleostomi</taxon>
        <taxon>Actinopterygii</taxon>
        <taxon>Neopterygii</taxon>
        <taxon>Teleostei</taxon>
        <taxon>Neoteleostei</taxon>
        <taxon>Acanthomorphata</taxon>
        <taxon>Ovalentaria</taxon>
        <taxon>Atherinomorphae</taxon>
        <taxon>Beloniformes</taxon>
        <taxon>Adrianichthyidae</taxon>
        <taxon>Oryziinae</taxon>
        <taxon>Oryzias</taxon>
    </lineage>
</organism>
<name>A0A3B3HE69_ORYLA</name>
<reference evidence="2" key="3">
    <citation type="submission" date="2025-09" db="UniProtKB">
        <authorList>
            <consortium name="Ensembl"/>
        </authorList>
    </citation>
    <scope>IDENTIFICATION</scope>
    <source>
        <strain evidence="2">Hd-rR</strain>
    </source>
</reference>
<accession>A0A3B3HE69</accession>
<dbReference type="Pfam" id="PF00078">
    <property type="entry name" value="RVT_1"/>
    <property type="match status" value="1"/>
</dbReference>
<dbReference type="InParanoid" id="A0A3B3HE69"/>
<dbReference type="Ensembl" id="ENSORLT00000037979.1">
    <property type="protein sequence ID" value="ENSORLP00000030122.1"/>
    <property type="gene ID" value="ENSORLG00000022221.1"/>
</dbReference>
<dbReference type="PANTHER" id="PTHR31635">
    <property type="entry name" value="REVERSE TRANSCRIPTASE DOMAIN-CONTAINING PROTEIN-RELATED"/>
    <property type="match status" value="1"/>
</dbReference>
<feature type="domain" description="Reverse transcriptase" evidence="1">
    <location>
        <begin position="1"/>
        <end position="172"/>
    </location>
</feature>
<dbReference type="Proteomes" id="UP000001038">
    <property type="component" value="Chromosome 1"/>
</dbReference>
<dbReference type="AlphaFoldDB" id="A0A3B3HE69"/>
<dbReference type="STRING" id="8090.ENSORLP00000030122"/>